<keyword evidence="3" id="KW-0547">Nucleotide-binding</keyword>
<dbReference type="SMART" id="SM00382">
    <property type="entry name" value="AAA"/>
    <property type="match status" value="1"/>
</dbReference>
<dbReference type="GO" id="GO:0016887">
    <property type="term" value="F:ATP hydrolysis activity"/>
    <property type="evidence" value="ECO:0007669"/>
    <property type="project" value="InterPro"/>
</dbReference>
<dbReference type="PROSITE" id="PS50893">
    <property type="entry name" value="ABC_TRANSPORTER_2"/>
    <property type="match status" value="1"/>
</dbReference>
<dbReference type="FunFam" id="3.40.50.300:FF:000683">
    <property type="entry name" value="Abc transporter f family member 1"/>
    <property type="match status" value="1"/>
</dbReference>
<dbReference type="PROSITE" id="PS00211">
    <property type="entry name" value="ABC_TRANSPORTER_1"/>
    <property type="match status" value="1"/>
</dbReference>
<dbReference type="CDD" id="cd03221">
    <property type="entry name" value="ABCF_EF-3"/>
    <property type="match status" value="1"/>
</dbReference>
<dbReference type="InterPro" id="IPR003439">
    <property type="entry name" value="ABC_transporter-like_ATP-bd"/>
</dbReference>
<dbReference type="PANTHER" id="PTHR19211">
    <property type="entry name" value="ATP-BINDING TRANSPORT PROTEIN-RELATED"/>
    <property type="match status" value="1"/>
</dbReference>
<dbReference type="Pfam" id="PF00005">
    <property type="entry name" value="ABC_tran"/>
    <property type="match status" value="1"/>
</dbReference>
<evidence type="ECO:0000313" key="9">
    <source>
        <dbReference type="WBParaSite" id="ACRNAN_Path_330.g1266.t1"/>
    </source>
</evidence>
<sequence length="347" mass="39627">MPSDAKKKKDAAKKEAVKQLHNKHSKAGKNNKLSNENGVKQDEENHLVIEEIDEAAKLLQQIEIDNAKARSVAGSLGSHPKSMDVKVNQLTVTFHGREIVTDTTLELNRGRRYGFIGLNGSGKSTLMQAIYNREVPIPEHIDMFLVSREMPASGLSALKAVTEVDEMRKNLEKQAEELASCSDDESQEKLMDIYERLEEMEADLAEVKAAAILHGLGFTRQMMLKKCKDFSGGWRMRIALARALYLKPSLLLLDEPTNHLDLDACVWLEGELAKYKRTLLIVSHSQDFMNNVCTNIIHLFQKNLVYYGGNYDTFIRTRIELLENQMKRYNWEQNQLQHMKVHLFIIK</sequence>
<evidence type="ECO:0000256" key="1">
    <source>
        <dbReference type="ARBA" id="ARBA00011054"/>
    </source>
</evidence>
<evidence type="ECO:0000256" key="2">
    <source>
        <dbReference type="ARBA" id="ARBA00022737"/>
    </source>
</evidence>
<dbReference type="WBParaSite" id="ACRNAN_Path_330.g1266.t1">
    <property type="protein sequence ID" value="ACRNAN_Path_330.g1266.t1"/>
    <property type="gene ID" value="ACRNAN_Path_330.g1266"/>
</dbReference>
<dbReference type="InterPro" id="IPR003593">
    <property type="entry name" value="AAA+_ATPase"/>
</dbReference>
<feature type="coiled-coil region" evidence="5">
    <location>
        <begin position="157"/>
        <end position="210"/>
    </location>
</feature>
<feature type="compositionally biased region" description="Basic and acidic residues" evidence="6">
    <location>
        <begin position="1"/>
        <end position="18"/>
    </location>
</feature>
<proteinExistence type="inferred from homology"/>
<reference evidence="9" key="1">
    <citation type="submission" date="2022-11" db="UniProtKB">
        <authorList>
            <consortium name="WormBaseParasite"/>
        </authorList>
    </citation>
    <scope>IDENTIFICATION</scope>
</reference>
<dbReference type="InterPro" id="IPR050611">
    <property type="entry name" value="ABCF"/>
</dbReference>
<organism evidence="8 9">
    <name type="scientific">Acrobeloides nanus</name>
    <dbReference type="NCBI Taxonomy" id="290746"/>
    <lineage>
        <taxon>Eukaryota</taxon>
        <taxon>Metazoa</taxon>
        <taxon>Ecdysozoa</taxon>
        <taxon>Nematoda</taxon>
        <taxon>Chromadorea</taxon>
        <taxon>Rhabditida</taxon>
        <taxon>Tylenchina</taxon>
        <taxon>Cephalobomorpha</taxon>
        <taxon>Cephaloboidea</taxon>
        <taxon>Cephalobidae</taxon>
        <taxon>Acrobeloides</taxon>
    </lineage>
</organism>
<evidence type="ECO:0000256" key="6">
    <source>
        <dbReference type="SAM" id="MobiDB-lite"/>
    </source>
</evidence>
<feature type="domain" description="ABC transporter" evidence="7">
    <location>
        <begin position="85"/>
        <end position="326"/>
    </location>
</feature>
<protein>
    <submittedName>
        <fullName evidence="9">ABC transporter domain-containing protein</fullName>
    </submittedName>
</protein>
<dbReference type="PANTHER" id="PTHR19211:SF15">
    <property type="entry name" value="ATP-BINDING CASSETTE SUB-FAMILY F MEMBER 2"/>
    <property type="match status" value="1"/>
</dbReference>
<dbReference type="SUPFAM" id="SSF52540">
    <property type="entry name" value="P-loop containing nucleoside triphosphate hydrolases"/>
    <property type="match status" value="1"/>
</dbReference>
<evidence type="ECO:0000256" key="3">
    <source>
        <dbReference type="ARBA" id="ARBA00022741"/>
    </source>
</evidence>
<dbReference type="InterPro" id="IPR017871">
    <property type="entry name" value="ABC_transporter-like_CS"/>
</dbReference>
<comment type="similarity">
    <text evidence="1">Belongs to the ABC transporter superfamily. ABCF family. EF3 subfamily.</text>
</comment>
<dbReference type="InterPro" id="IPR027417">
    <property type="entry name" value="P-loop_NTPase"/>
</dbReference>
<feature type="compositionally biased region" description="Basic residues" evidence="6">
    <location>
        <begin position="20"/>
        <end position="29"/>
    </location>
</feature>
<evidence type="ECO:0000259" key="7">
    <source>
        <dbReference type="PROSITE" id="PS50893"/>
    </source>
</evidence>
<evidence type="ECO:0000256" key="4">
    <source>
        <dbReference type="ARBA" id="ARBA00022840"/>
    </source>
</evidence>
<accession>A0A914C5A4</accession>
<keyword evidence="8" id="KW-1185">Reference proteome</keyword>
<keyword evidence="2" id="KW-0677">Repeat</keyword>
<evidence type="ECO:0000313" key="8">
    <source>
        <dbReference type="Proteomes" id="UP000887540"/>
    </source>
</evidence>
<dbReference type="Proteomes" id="UP000887540">
    <property type="component" value="Unplaced"/>
</dbReference>
<dbReference type="Pfam" id="PF12848">
    <property type="entry name" value="ABC_tran_Xtn"/>
    <property type="match status" value="1"/>
</dbReference>
<keyword evidence="5" id="KW-0175">Coiled coil</keyword>
<keyword evidence="4" id="KW-0067">ATP-binding</keyword>
<dbReference type="AlphaFoldDB" id="A0A914C5A4"/>
<evidence type="ECO:0000256" key="5">
    <source>
        <dbReference type="SAM" id="Coils"/>
    </source>
</evidence>
<dbReference type="InterPro" id="IPR032781">
    <property type="entry name" value="ABC_tran_Xtn"/>
</dbReference>
<name>A0A914C5A4_9BILA</name>
<dbReference type="Gene3D" id="3.40.50.300">
    <property type="entry name" value="P-loop containing nucleotide triphosphate hydrolases"/>
    <property type="match status" value="1"/>
</dbReference>
<dbReference type="GO" id="GO:0005524">
    <property type="term" value="F:ATP binding"/>
    <property type="evidence" value="ECO:0007669"/>
    <property type="project" value="UniProtKB-KW"/>
</dbReference>
<feature type="region of interest" description="Disordered" evidence="6">
    <location>
        <begin position="1"/>
        <end position="42"/>
    </location>
</feature>